<evidence type="ECO:0000256" key="1">
    <source>
        <dbReference type="RuleBase" id="RU367026"/>
    </source>
</evidence>
<feature type="transmembrane region" description="Helical" evidence="1">
    <location>
        <begin position="6"/>
        <end position="22"/>
    </location>
</feature>
<protein>
    <recommendedName>
        <fullName evidence="1">Endoplasmic reticulum transmembrane protein</fullName>
    </recommendedName>
</protein>
<keyword evidence="1" id="KW-0256">Endoplasmic reticulum</keyword>
<keyword evidence="1" id="KW-0653">Protein transport</keyword>
<dbReference type="GO" id="GO:0006886">
    <property type="term" value="P:intracellular protein transport"/>
    <property type="evidence" value="ECO:0007669"/>
    <property type="project" value="UniProtKB-UniRule"/>
</dbReference>
<proteinExistence type="inferred from homology"/>
<accession>A0ABC8T3D4</accession>
<dbReference type="Proteomes" id="UP001642360">
    <property type="component" value="Unassembled WGS sequence"/>
</dbReference>
<feature type="transmembrane region" description="Helical" evidence="1">
    <location>
        <begin position="43"/>
        <end position="64"/>
    </location>
</feature>
<keyword evidence="1" id="KW-0812">Transmembrane</keyword>
<comment type="subcellular location">
    <subcellularLocation>
        <location evidence="1">Endoplasmic reticulum membrane</location>
        <topology evidence="1">Multi-pass membrane protein</topology>
    </subcellularLocation>
</comment>
<keyword evidence="1" id="KW-0931">ER-Golgi transport</keyword>
<dbReference type="InterPro" id="IPR008417">
    <property type="entry name" value="BAP29/BAP31"/>
</dbReference>
<keyword evidence="1" id="KW-0813">Transport</keyword>
<gene>
    <name evidence="3" type="ORF">ILEXP_LOCUS32994</name>
</gene>
<dbReference type="EMBL" id="CAUOFW020004114">
    <property type="protein sequence ID" value="CAK9163923.1"/>
    <property type="molecule type" value="Genomic_DNA"/>
</dbReference>
<name>A0ABC8T3D4_9AQUA</name>
<keyword evidence="4" id="KW-1185">Reference proteome</keyword>
<evidence type="ECO:0000313" key="4">
    <source>
        <dbReference type="Proteomes" id="UP001642360"/>
    </source>
</evidence>
<keyword evidence="1" id="KW-0472">Membrane</keyword>
<dbReference type="PANTHER" id="PTHR12701">
    <property type="entry name" value="BCR-ASSOCIATED PROTEIN, BAP"/>
    <property type="match status" value="1"/>
</dbReference>
<dbReference type="GO" id="GO:0006888">
    <property type="term" value="P:endoplasmic reticulum to Golgi vesicle-mediated transport"/>
    <property type="evidence" value="ECO:0007669"/>
    <property type="project" value="UniProtKB-UniRule"/>
</dbReference>
<sequence length="168" mass="18938">MIQPLFTLVFAEMGLVLTLLFRTPLRKPVTMGLDGVKQGRGPVIVQTVAATLFAVLISIVYSITKIQKRSQDAGSVNPTDQVLLANHLLEASLLGFSLFLGLIIDRLHYYIEELRRIRKNLEAVKKQEQGYEAMKSRAVDDNETKLRDEAILAKRTQNRQLESKSQKS</sequence>
<dbReference type="GO" id="GO:0070973">
    <property type="term" value="P:protein localization to endoplasmic reticulum exit site"/>
    <property type="evidence" value="ECO:0007669"/>
    <property type="project" value="UniProtKB-UniRule"/>
</dbReference>
<comment type="similarity">
    <text evidence="1">Belongs to the BCAP29/BCAP31 family.</text>
</comment>
<dbReference type="GO" id="GO:0005789">
    <property type="term" value="C:endoplasmic reticulum membrane"/>
    <property type="evidence" value="ECO:0007669"/>
    <property type="project" value="UniProtKB-SubCell"/>
</dbReference>
<organism evidence="3 4">
    <name type="scientific">Ilex paraguariensis</name>
    <name type="common">yerba mate</name>
    <dbReference type="NCBI Taxonomy" id="185542"/>
    <lineage>
        <taxon>Eukaryota</taxon>
        <taxon>Viridiplantae</taxon>
        <taxon>Streptophyta</taxon>
        <taxon>Embryophyta</taxon>
        <taxon>Tracheophyta</taxon>
        <taxon>Spermatophyta</taxon>
        <taxon>Magnoliopsida</taxon>
        <taxon>eudicotyledons</taxon>
        <taxon>Gunneridae</taxon>
        <taxon>Pentapetalae</taxon>
        <taxon>asterids</taxon>
        <taxon>campanulids</taxon>
        <taxon>Aquifoliales</taxon>
        <taxon>Aquifoliaceae</taxon>
        <taxon>Ilex</taxon>
    </lineage>
</organism>
<feature type="transmembrane region" description="Helical" evidence="1">
    <location>
        <begin position="84"/>
        <end position="109"/>
    </location>
</feature>
<comment type="function">
    <text evidence="1">May play a role in anterograde transport of membrane proteins from the endoplasmic reticulum to the Golgi.</text>
</comment>
<feature type="coiled-coil region" evidence="2">
    <location>
        <begin position="107"/>
        <end position="134"/>
    </location>
</feature>
<keyword evidence="1" id="KW-1133">Transmembrane helix</keyword>
<dbReference type="PANTHER" id="PTHR12701:SF18">
    <property type="entry name" value="ENDOPLASMIC RETICULUM TRANSMEMBRANE PROTEIN"/>
    <property type="match status" value="1"/>
</dbReference>
<reference evidence="3 4" key="1">
    <citation type="submission" date="2024-02" db="EMBL/GenBank/DDBJ databases">
        <authorList>
            <person name="Vignale AGUSTIN F."/>
            <person name="Sosa J E."/>
            <person name="Modenutti C."/>
        </authorList>
    </citation>
    <scope>NUCLEOTIDE SEQUENCE [LARGE SCALE GENOMIC DNA]</scope>
</reference>
<keyword evidence="2" id="KW-0175">Coiled coil</keyword>
<evidence type="ECO:0000313" key="3">
    <source>
        <dbReference type="EMBL" id="CAK9163923.1"/>
    </source>
</evidence>
<comment type="caution">
    <text evidence="3">The sequence shown here is derived from an EMBL/GenBank/DDBJ whole genome shotgun (WGS) entry which is preliminary data.</text>
</comment>
<evidence type="ECO:0000256" key="2">
    <source>
        <dbReference type="SAM" id="Coils"/>
    </source>
</evidence>
<dbReference type="AlphaFoldDB" id="A0ABC8T3D4"/>